<protein>
    <submittedName>
        <fullName evidence="1">Alpha,alpha-trehalose-phosphate synthase [UDP-forming] 5-like</fullName>
    </submittedName>
</protein>
<reference evidence="1 2" key="1">
    <citation type="submission" date="2019-12" db="EMBL/GenBank/DDBJ databases">
        <authorList>
            <person name="Alioto T."/>
            <person name="Alioto T."/>
            <person name="Gomez Garrido J."/>
        </authorList>
    </citation>
    <scope>NUCLEOTIDE SEQUENCE [LARGE SCALE GENOMIC DNA]</scope>
</reference>
<comment type="caution">
    <text evidence="1">The sequence shown here is derived from an EMBL/GenBank/DDBJ whole genome shotgun (WGS) entry which is preliminary data.</text>
</comment>
<dbReference type="PANTHER" id="PTHR10788">
    <property type="entry name" value="TREHALOSE-6-PHOSPHATE SYNTHASE"/>
    <property type="match status" value="1"/>
</dbReference>
<name>A0A8S0UEJ8_OLEEU</name>
<sequence>MVSKSYSNLLNLNSGDSTTFSRGGKKFSLVATIVGVLSELDDENRSTIGSDVPSSISQERMIIVGNQLPLPAHRRLDVEMGWDFSWDEDSLLLQLKDGLGMWNIKILPVGAYMGQLHSVLDLPETETKVAELQNKFKGWIILLGIDDMDIFKGISLKLLAFEQLLNQHPEKRDRDFGLRQAKELLDQLESVLANEPVFVKSGQHIVEVKP</sequence>
<dbReference type="SUPFAM" id="SSF53756">
    <property type="entry name" value="UDP-Glycosyltransferase/glycogen phosphorylase"/>
    <property type="match status" value="1"/>
</dbReference>
<dbReference type="EMBL" id="CACTIH010007687">
    <property type="protein sequence ID" value="CAA3017256.1"/>
    <property type="molecule type" value="Genomic_DNA"/>
</dbReference>
<dbReference type="Proteomes" id="UP000594638">
    <property type="component" value="Unassembled WGS sequence"/>
</dbReference>
<dbReference type="OrthoDB" id="1741166at2759"/>
<dbReference type="AlphaFoldDB" id="A0A8S0UEJ8"/>
<dbReference type="Pfam" id="PF00982">
    <property type="entry name" value="Glyco_transf_20"/>
    <property type="match status" value="1"/>
</dbReference>
<gene>
    <name evidence="1" type="ORF">OLEA9_A080304</name>
</gene>
<dbReference type="GO" id="GO:0005829">
    <property type="term" value="C:cytosol"/>
    <property type="evidence" value="ECO:0007669"/>
    <property type="project" value="TreeGrafter"/>
</dbReference>
<feature type="non-terminal residue" evidence="1">
    <location>
        <position position="210"/>
    </location>
</feature>
<dbReference type="InterPro" id="IPR001830">
    <property type="entry name" value="Glyco_trans_20"/>
</dbReference>
<evidence type="ECO:0000313" key="1">
    <source>
        <dbReference type="EMBL" id="CAA3017256.1"/>
    </source>
</evidence>
<dbReference type="PANTHER" id="PTHR10788:SF94">
    <property type="entry name" value="ALPHA,ALPHA-TREHALOSE-PHOSPHATE SYNTHASE [UDP-FORMING] 5"/>
    <property type="match status" value="1"/>
</dbReference>
<dbReference type="GO" id="GO:0004805">
    <property type="term" value="F:trehalose-phosphatase activity"/>
    <property type="evidence" value="ECO:0007669"/>
    <property type="project" value="TreeGrafter"/>
</dbReference>
<dbReference type="Gene3D" id="3.40.50.2000">
    <property type="entry name" value="Glycogen Phosphorylase B"/>
    <property type="match status" value="1"/>
</dbReference>
<proteinExistence type="predicted"/>
<keyword evidence="2" id="KW-1185">Reference proteome</keyword>
<organism evidence="1 2">
    <name type="scientific">Olea europaea subsp. europaea</name>
    <dbReference type="NCBI Taxonomy" id="158383"/>
    <lineage>
        <taxon>Eukaryota</taxon>
        <taxon>Viridiplantae</taxon>
        <taxon>Streptophyta</taxon>
        <taxon>Embryophyta</taxon>
        <taxon>Tracheophyta</taxon>
        <taxon>Spermatophyta</taxon>
        <taxon>Magnoliopsida</taxon>
        <taxon>eudicotyledons</taxon>
        <taxon>Gunneridae</taxon>
        <taxon>Pentapetalae</taxon>
        <taxon>asterids</taxon>
        <taxon>lamiids</taxon>
        <taxon>Lamiales</taxon>
        <taxon>Oleaceae</taxon>
        <taxon>Oleeae</taxon>
        <taxon>Olea</taxon>
    </lineage>
</organism>
<dbReference type="Gramene" id="OE9A080304T1">
    <property type="protein sequence ID" value="OE9A080304C1"/>
    <property type="gene ID" value="OE9A080304"/>
</dbReference>
<evidence type="ECO:0000313" key="2">
    <source>
        <dbReference type="Proteomes" id="UP000594638"/>
    </source>
</evidence>
<dbReference type="GO" id="GO:0005992">
    <property type="term" value="P:trehalose biosynthetic process"/>
    <property type="evidence" value="ECO:0007669"/>
    <property type="project" value="InterPro"/>
</dbReference>
<accession>A0A8S0UEJ8</accession>